<name>A0ABP8DP70_9ACTN</name>
<organism evidence="1 2">
    <name type="scientific">Dactylosporangium darangshiense</name>
    <dbReference type="NCBI Taxonomy" id="579108"/>
    <lineage>
        <taxon>Bacteria</taxon>
        <taxon>Bacillati</taxon>
        <taxon>Actinomycetota</taxon>
        <taxon>Actinomycetes</taxon>
        <taxon>Micromonosporales</taxon>
        <taxon>Micromonosporaceae</taxon>
        <taxon>Dactylosporangium</taxon>
    </lineage>
</organism>
<dbReference type="RefSeq" id="WP_345137832.1">
    <property type="nucleotide sequence ID" value="NZ_BAABAT010000043.1"/>
</dbReference>
<reference evidence="2" key="1">
    <citation type="journal article" date="2019" name="Int. J. Syst. Evol. Microbiol.">
        <title>The Global Catalogue of Microorganisms (GCM) 10K type strain sequencing project: providing services to taxonomists for standard genome sequencing and annotation.</title>
        <authorList>
            <consortium name="The Broad Institute Genomics Platform"/>
            <consortium name="The Broad Institute Genome Sequencing Center for Infectious Disease"/>
            <person name="Wu L."/>
            <person name="Ma J."/>
        </authorList>
    </citation>
    <scope>NUCLEOTIDE SEQUENCE [LARGE SCALE GENOMIC DNA]</scope>
    <source>
        <strain evidence="2">JCM 17441</strain>
    </source>
</reference>
<keyword evidence="2" id="KW-1185">Reference proteome</keyword>
<protein>
    <submittedName>
        <fullName evidence="1">Uncharacterized protein</fullName>
    </submittedName>
</protein>
<accession>A0ABP8DP70</accession>
<comment type="caution">
    <text evidence="1">The sequence shown here is derived from an EMBL/GenBank/DDBJ whole genome shotgun (WGS) entry which is preliminary data.</text>
</comment>
<dbReference type="EMBL" id="BAABAT010000043">
    <property type="protein sequence ID" value="GAA4260930.1"/>
    <property type="molecule type" value="Genomic_DNA"/>
</dbReference>
<evidence type="ECO:0000313" key="1">
    <source>
        <dbReference type="EMBL" id="GAA4260930.1"/>
    </source>
</evidence>
<sequence>MARLRQYAQCVRDHGLLNYPSWPASSTHRSKTPVTLRHGDLLFGRAGTVDARKVSVTFPRSGEAVGAPVADSGFFAVRIPDRASRSLLIEVSPDPAKNAASKDGGPILSFQCDRVFEILLVALDGQDHVVAHGVAVAPPECGPRPTSGPSR</sequence>
<dbReference type="Proteomes" id="UP001500620">
    <property type="component" value="Unassembled WGS sequence"/>
</dbReference>
<gene>
    <name evidence="1" type="ORF">GCM10022255_091540</name>
</gene>
<evidence type="ECO:0000313" key="2">
    <source>
        <dbReference type="Proteomes" id="UP001500620"/>
    </source>
</evidence>
<proteinExistence type="predicted"/>